<comment type="subcellular location">
    <subcellularLocation>
        <location evidence="6">Cell inner membrane</location>
        <topology evidence="6">Multi-pass membrane protein</topology>
    </subcellularLocation>
    <subcellularLocation>
        <location evidence="1">Membrane</location>
        <topology evidence="1">Multi-pass membrane protein</topology>
    </subcellularLocation>
</comment>
<feature type="transmembrane region" description="Helical" evidence="6">
    <location>
        <begin position="193"/>
        <end position="212"/>
    </location>
</feature>
<keyword evidence="5 6" id="KW-0472">Membrane</keyword>
<keyword evidence="6" id="KW-0328">Glycosyltransferase</keyword>
<evidence type="ECO:0000313" key="8">
    <source>
        <dbReference type="Proteomes" id="UP000662572"/>
    </source>
</evidence>
<reference evidence="7" key="2">
    <citation type="submission" date="2020-09" db="EMBL/GenBank/DDBJ databases">
        <authorList>
            <person name="Sun Q."/>
            <person name="Kim S."/>
        </authorList>
    </citation>
    <scope>NUCLEOTIDE SEQUENCE</scope>
    <source>
        <strain evidence="7">KCTC 32296</strain>
    </source>
</reference>
<evidence type="ECO:0000256" key="1">
    <source>
        <dbReference type="ARBA" id="ARBA00004141"/>
    </source>
</evidence>
<feature type="transmembrane region" description="Helical" evidence="6">
    <location>
        <begin position="83"/>
        <end position="100"/>
    </location>
</feature>
<feature type="transmembrane region" description="Helical" evidence="6">
    <location>
        <begin position="169"/>
        <end position="186"/>
    </location>
</feature>
<organism evidence="7 8">
    <name type="scientific">Asticcacaulis endophyticus</name>
    <dbReference type="NCBI Taxonomy" id="1395890"/>
    <lineage>
        <taxon>Bacteria</taxon>
        <taxon>Pseudomonadati</taxon>
        <taxon>Pseudomonadota</taxon>
        <taxon>Alphaproteobacteria</taxon>
        <taxon>Caulobacterales</taxon>
        <taxon>Caulobacteraceae</taxon>
        <taxon>Asticcacaulis</taxon>
    </lineage>
</organism>
<dbReference type="NCBIfam" id="TIGR02210">
    <property type="entry name" value="rodA_shape"/>
    <property type="match status" value="1"/>
</dbReference>
<keyword evidence="8" id="KW-1185">Reference proteome</keyword>
<comment type="similarity">
    <text evidence="6">Belongs to the SEDS family. MrdB/RodA subfamily.</text>
</comment>
<keyword evidence="4 6" id="KW-1133">Transmembrane helix</keyword>
<proteinExistence type="inferred from homology"/>
<accession>A0A918USJ2</accession>
<dbReference type="GO" id="GO:0015648">
    <property type="term" value="F:lipid-linked peptidoglycan transporter activity"/>
    <property type="evidence" value="ECO:0007669"/>
    <property type="project" value="TreeGrafter"/>
</dbReference>
<dbReference type="HAMAP" id="MF_02079">
    <property type="entry name" value="PGT_RodA"/>
    <property type="match status" value="1"/>
</dbReference>
<keyword evidence="6" id="KW-1003">Cell membrane</keyword>
<dbReference type="GO" id="GO:0009252">
    <property type="term" value="P:peptidoglycan biosynthetic process"/>
    <property type="evidence" value="ECO:0007669"/>
    <property type="project" value="UniProtKB-UniRule"/>
</dbReference>
<keyword evidence="6" id="KW-0573">Peptidoglycan synthesis</keyword>
<dbReference type="InterPro" id="IPR011923">
    <property type="entry name" value="RodA/MrdB"/>
</dbReference>
<dbReference type="Proteomes" id="UP000662572">
    <property type="component" value="Unassembled WGS sequence"/>
</dbReference>
<comment type="pathway">
    <text evidence="6">Cell wall biogenesis; peptidoglycan biosynthesis.</text>
</comment>
<dbReference type="PANTHER" id="PTHR30474:SF1">
    <property type="entry name" value="PEPTIDOGLYCAN GLYCOSYLTRANSFERASE MRDB"/>
    <property type="match status" value="1"/>
</dbReference>
<feature type="transmembrane region" description="Helical" evidence="6">
    <location>
        <begin position="281"/>
        <end position="304"/>
    </location>
</feature>
<dbReference type="EC" id="2.4.99.28" evidence="6"/>
<dbReference type="GO" id="GO:0032153">
    <property type="term" value="C:cell division site"/>
    <property type="evidence" value="ECO:0007669"/>
    <property type="project" value="TreeGrafter"/>
</dbReference>
<dbReference type="GO" id="GO:0071555">
    <property type="term" value="P:cell wall organization"/>
    <property type="evidence" value="ECO:0007669"/>
    <property type="project" value="UniProtKB-KW"/>
</dbReference>
<keyword evidence="6" id="KW-0997">Cell inner membrane</keyword>
<dbReference type="InterPro" id="IPR001182">
    <property type="entry name" value="FtsW/RodA"/>
</dbReference>
<evidence type="ECO:0000256" key="3">
    <source>
        <dbReference type="ARBA" id="ARBA00022960"/>
    </source>
</evidence>
<evidence type="ECO:0000256" key="5">
    <source>
        <dbReference type="ARBA" id="ARBA00023136"/>
    </source>
</evidence>
<feature type="transmembrane region" description="Helical" evidence="6">
    <location>
        <begin position="316"/>
        <end position="341"/>
    </location>
</feature>
<sequence length="387" mass="42152">MAESALTRPGQRERYQNKFAQIDWTLCLMMALIAGMGSLVLYSVGGMSWDPWAYDHLFRFGLCFVVMIGLSMINLSIWLSISYWAYGGSLLLLVAVELFGKVKMGAQRWLDIGITDIQPSEFMKLAIVLALARWYHENSAKDANWSWKLLVPIFMILIPFTLVAHQPDLGTAMLILITGVAVMVAAGLNWKAIATAAGAGIVAIPFVFTFVLHDYQAKRITTFLDPESDPSGSGYHILQSKIAMGSGGLLGKGLGLGSQSQLNFLPEKHTDFIMAAVSEELGFVGGASVFLLYGLVIFMALRIAMLSHSHFGRLAVAGAIATFAVYVLINGAMVMGLAPVVGVPMPLLSYGGSVMLTVMVGFGLIQGVRVHRYQELPRQNSIFARFE</sequence>
<dbReference type="GO" id="GO:0008955">
    <property type="term" value="F:peptidoglycan glycosyltransferase activity"/>
    <property type="evidence" value="ECO:0007669"/>
    <property type="project" value="UniProtKB-UniRule"/>
</dbReference>
<feature type="transmembrane region" description="Helical" evidence="6">
    <location>
        <begin position="22"/>
        <end position="45"/>
    </location>
</feature>
<keyword evidence="6" id="KW-0808">Transferase</keyword>
<protein>
    <recommendedName>
        <fullName evidence="6">Peptidoglycan glycosyltransferase MrdB</fullName>
        <shortName evidence="6">PGT</shortName>
        <ecNumber evidence="6">2.4.99.28</ecNumber>
    </recommendedName>
    <alternativeName>
        <fullName evidence="6">Cell elongation protein RodA</fullName>
    </alternativeName>
    <alternativeName>
        <fullName evidence="6">Cell wall polymerase</fullName>
    </alternativeName>
    <alternativeName>
        <fullName evidence="6">Peptidoglycan polymerase</fullName>
        <shortName evidence="6">PG polymerase</shortName>
    </alternativeName>
</protein>
<reference evidence="7" key="1">
    <citation type="journal article" date="2014" name="Int. J. Syst. Evol. Microbiol.">
        <title>Complete genome sequence of Corynebacterium casei LMG S-19264T (=DSM 44701T), isolated from a smear-ripened cheese.</title>
        <authorList>
            <consortium name="US DOE Joint Genome Institute (JGI-PGF)"/>
            <person name="Walter F."/>
            <person name="Albersmeier A."/>
            <person name="Kalinowski J."/>
            <person name="Ruckert C."/>
        </authorList>
    </citation>
    <scope>NUCLEOTIDE SEQUENCE</scope>
    <source>
        <strain evidence="7">KCTC 32296</strain>
    </source>
</reference>
<dbReference type="GO" id="GO:0008360">
    <property type="term" value="P:regulation of cell shape"/>
    <property type="evidence" value="ECO:0007669"/>
    <property type="project" value="UniProtKB-KW"/>
</dbReference>
<evidence type="ECO:0000313" key="7">
    <source>
        <dbReference type="EMBL" id="GGZ30254.1"/>
    </source>
</evidence>
<comment type="function">
    <text evidence="6">Peptidoglycan polymerase that is essential for cell wall elongation.</text>
</comment>
<comment type="caution">
    <text evidence="7">The sequence shown here is derived from an EMBL/GenBank/DDBJ whole genome shotgun (WGS) entry which is preliminary data.</text>
</comment>
<evidence type="ECO:0000256" key="4">
    <source>
        <dbReference type="ARBA" id="ARBA00022989"/>
    </source>
</evidence>
<dbReference type="GO" id="GO:0005886">
    <property type="term" value="C:plasma membrane"/>
    <property type="evidence" value="ECO:0007669"/>
    <property type="project" value="UniProtKB-SubCell"/>
</dbReference>
<evidence type="ECO:0000256" key="2">
    <source>
        <dbReference type="ARBA" id="ARBA00022692"/>
    </source>
</evidence>
<gene>
    <name evidence="6 7" type="primary">rodA</name>
    <name evidence="6" type="synonym">mrdB</name>
    <name evidence="7" type="ORF">GCM10011273_15620</name>
</gene>
<evidence type="ECO:0000256" key="6">
    <source>
        <dbReference type="HAMAP-Rule" id="MF_02079"/>
    </source>
</evidence>
<feature type="transmembrane region" description="Helical" evidence="6">
    <location>
        <begin position="57"/>
        <end position="77"/>
    </location>
</feature>
<name>A0A918USJ2_9CAUL</name>
<dbReference type="Pfam" id="PF01098">
    <property type="entry name" value="FTSW_RODA_SPOVE"/>
    <property type="match status" value="1"/>
</dbReference>
<dbReference type="RefSeq" id="WP_189485798.1">
    <property type="nucleotide sequence ID" value="NZ_BMZB01000001.1"/>
</dbReference>
<dbReference type="EMBL" id="BMZB01000001">
    <property type="protein sequence ID" value="GGZ30254.1"/>
    <property type="molecule type" value="Genomic_DNA"/>
</dbReference>
<feature type="transmembrane region" description="Helical" evidence="6">
    <location>
        <begin position="347"/>
        <end position="368"/>
    </location>
</feature>
<keyword evidence="6" id="KW-0961">Cell wall biogenesis/degradation</keyword>
<keyword evidence="2 6" id="KW-0812">Transmembrane</keyword>
<feature type="transmembrane region" description="Helical" evidence="6">
    <location>
        <begin position="145"/>
        <end position="163"/>
    </location>
</feature>
<dbReference type="AlphaFoldDB" id="A0A918USJ2"/>
<dbReference type="GO" id="GO:0051301">
    <property type="term" value="P:cell division"/>
    <property type="evidence" value="ECO:0007669"/>
    <property type="project" value="InterPro"/>
</dbReference>
<dbReference type="PANTHER" id="PTHR30474">
    <property type="entry name" value="CELL CYCLE PROTEIN"/>
    <property type="match status" value="1"/>
</dbReference>
<keyword evidence="3 6" id="KW-0133">Cell shape</keyword>
<comment type="catalytic activity">
    <reaction evidence="6">
        <text>[GlcNAc-(1-&gt;4)-Mur2Ac(oyl-L-Ala-gamma-D-Glu-L-Lys-D-Ala-D-Ala)](n)-di-trans,octa-cis-undecaprenyl diphosphate + beta-D-GlcNAc-(1-&gt;4)-Mur2Ac(oyl-L-Ala-gamma-D-Glu-L-Lys-D-Ala-D-Ala)-di-trans,octa-cis-undecaprenyl diphosphate = [GlcNAc-(1-&gt;4)-Mur2Ac(oyl-L-Ala-gamma-D-Glu-L-Lys-D-Ala-D-Ala)](n+1)-di-trans,octa-cis-undecaprenyl diphosphate + di-trans,octa-cis-undecaprenyl diphosphate + H(+)</text>
        <dbReference type="Rhea" id="RHEA:23708"/>
        <dbReference type="Rhea" id="RHEA-COMP:9602"/>
        <dbReference type="Rhea" id="RHEA-COMP:9603"/>
        <dbReference type="ChEBI" id="CHEBI:15378"/>
        <dbReference type="ChEBI" id="CHEBI:58405"/>
        <dbReference type="ChEBI" id="CHEBI:60033"/>
        <dbReference type="ChEBI" id="CHEBI:78435"/>
        <dbReference type="EC" id="2.4.99.28"/>
    </reaction>
</comment>